<feature type="domain" description="Integrase catalytic" evidence="1">
    <location>
        <begin position="1"/>
        <end position="157"/>
    </location>
</feature>
<gene>
    <name evidence="2" type="ORF">ES288_A02G154100v1</name>
</gene>
<dbReference type="PROSITE" id="PS50994">
    <property type="entry name" value="INTEGRASE"/>
    <property type="match status" value="1"/>
</dbReference>
<dbReference type="InterPro" id="IPR001584">
    <property type="entry name" value="Integrase_cat-core"/>
</dbReference>
<evidence type="ECO:0000259" key="1">
    <source>
        <dbReference type="PROSITE" id="PS50994"/>
    </source>
</evidence>
<dbReference type="PANTHER" id="PTHR45835">
    <property type="entry name" value="YALI0A06105P"/>
    <property type="match status" value="1"/>
</dbReference>
<proteinExistence type="predicted"/>
<dbReference type="Gene3D" id="3.30.420.10">
    <property type="entry name" value="Ribonuclease H-like superfamily/Ribonuclease H"/>
    <property type="match status" value="1"/>
</dbReference>
<name>A0A5D2HGC7_GOSDA</name>
<protein>
    <recommendedName>
        <fullName evidence="1">Integrase catalytic domain-containing protein</fullName>
    </recommendedName>
</protein>
<keyword evidence="3" id="KW-1185">Reference proteome</keyword>
<dbReference type="EMBL" id="CM017689">
    <property type="protein sequence ID" value="TYH28576.1"/>
    <property type="molecule type" value="Genomic_DNA"/>
</dbReference>
<dbReference type="Proteomes" id="UP000323506">
    <property type="component" value="Chromosome A02"/>
</dbReference>
<dbReference type="InterPro" id="IPR012337">
    <property type="entry name" value="RNaseH-like_sf"/>
</dbReference>
<dbReference type="SUPFAM" id="SSF53098">
    <property type="entry name" value="Ribonuclease H-like"/>
    <property type="match status" value="1"/>
</dbReference>
<evidence type="ECO:0000313" key="2">
    <source>
        <dbReference type="EMBL" id="TYH28576.1"/>
    </source>
</evidence>
<evidence type="ECO:0000313" key="3">
    <source>
        <dbReference type="Proteomes" id="UP000323506"/>
    </source>
</evidence>
<dbReference type="AlphaFoldDB" id="A0A5D2HGC7"/>
<dbReference type="InterPro" id="IPR036397">
    <property type="entry name" value="RNaseH_sf"/>
</dbReference>
<sequence>MDFVLGLPLSPRKKDAIWVVVDRLMKSAYFIPVQSDYSLNKLAELYISDIVRLHGLALSIVSDRDPKFTLQFWQKLQDALGTKLHFSTTFHSQTDGQSEQIIQILKVMLRCCILKFEGTWEQYLPLIEFAYNNSSQSSIKMALYEALYGRKCCTPLY</sequence>
<dbReference type="GO" id="GO:0015074">
    <property type="term" value="P:DNA integration"/>
    <property type="evidence" value="ECO:0007669"/>
    <property type="project" value="InterPro"/>
</dbReference>
<organism evidence="2 3">
    <name type="scientific">Gossypium darwinii</name>
    <name type="common">Darwin's cotton</name>
    <name type="synonym">Gossypium barbadense var. darwinii</name>
    <dbReference type="NCBI Taxonomy" id="34276"/>
    <lineage>
        <taxon>Eukaryota</taxon>
        <taxon>Viridiplantae</taxon>
        <taxon>Streptophyta</taxon>
        <taxon>Embryophyta</taxon>
        <taxon>Tracheophyta</taxon>
        <taxon>Spermatophyta</taxon>
        <taxon>Magnoliopsida</taxon>
        <taxon>eudicotyledons</taxon>
        <taxon>Gunneridae</taxon>
        <taxon>Pentapetalae</taxon>
        <taxon>rosids</taxon>
        <taxon>malvids</taxon>
        <taxon>Malvales</taxon>
        <taxon>Malvaceae</taxon>
        <taxon>Malvoideae</taxon>
        <taxon>Gossypium</taxon>
    </lineage>
</organism>
<accession>A0A5D2HGC7</accession>
<dbReference type="PANTHER" id="PTHR45835:SF99">
    <property type="entry name" value="CHROMO DOMAIN-CONTAINING PROTEIN-RELATED"/>
    <property type="match status" value="1"/>
</dbReference>
<dbReference type="GO" id="GO:0003676">
    <property type="term" value="F:nucleic acid binding"/>
    <property type="evidence" value="ECO:0007669"/>
    <property type="project" value="InterPro"/>
</dbReference>
<reference evidence="2 3" key="1">
    <citation type="submission" date="2019-06" db="EMBL/GenBank/DDBJ databases">
        <title>WGS assembly of Gossypium darwinii.</title>
        <authorList>
            <person name="Chen Z.J."/>
            <person name="Sreedasyam A."/>
            <person name="Ando A."/>
            <person name="Song Q."/>
            <person name="De L."/>
            <person name="Hulse-Kemp A."/>
            <person name="Ding M."/>
            <person name="Ye W."/>
            <person name="Kirkbride R."/>
            <person name="Jenkins J."/>
            <person name="Plott C."/>
            <person name="Lovell J."/>
            <person name="Lin Y.-M."/>
            <person name="Vaughn R."/>
            <person name="Liu B."/>
            <person name="Li W."/>
            <person name="Simpson S."/>
            <person name="Scheffler B."/>
            <person name="Saski C."/>
            <person name="Grover C."/>
            <person name="Hu G."/>
            <person name="Conover J."/>
            <person name="Carlson J."/>
            <person name="Shu S."/>
            <person name="Boston L."/>
            <person name="Williams M."/>
            <person name="Peterson D."/>
            <person name="Mcgee K."/>
            <person name="Jones D."/>
            <person name="Wendel J."/>
            <person name="Stelly D."/>
            <person name="Grimwood J."/>
            <person name="Schmutz J."/>
        </authorList>
    </citation>
    <scope>NUCLEOTIDE SEQUENCE [LARGE SCALE GENOMIC DNA]</scope>
    <source>
        <strain evidence="2">1808015.09</strain>
    </source>
</reference>